<dbReference type="AlphaFoldDB" id="A0A3D8LGZ0"/>
<dbReference type="RefSeq" id="WP_115563921.1">
    <property type="nucleotide sequence ID" value="NZ_QRGR01000003.1"/>
</dbReference>
<organism evidence="1 2">
    <name type="scientific">Pontibacter diazotrophicus</name>
    <dbReference type="NCBI Taxonomy" id="1400979"/>
    <lineage>
        <taxon>Bacteria</taxon>
        <taxon>Pseudomonadati</taxon>
        <taxon>Bacteroidota</taxon>
        <taxon>Cytophagia</taxon>
        <taxon>Cytophagales</taxon>
        <taxon>Hymenobacteraceae</taxon>
        <taxon>Pontibacter</taxon>
    </lineage>
</organism>
<keyword evidence="2" id="KW-1185">Reference proteome</keyword>
<evidence type="ECO:0000313" key="1">
    <source>
        <dbReference type="EMBL" id="RDV16647.1"/>
    </source>
</evidence>
<dbReference type="CDD" id="cd24013">
    <property type="entry name" value="ASKHA_ATPase_BT3980-like"/>
    <property type="match status" value="1"/>
</dbReference>
<name>A0A3D8LGZ0_9BACT</name>
<protein>
    <submittedName>
        <fullName evidence="1">DUF3822 family protein</fullName>
    </submittedName>
</protein>
<accession>A0A3D8LGZ0</accession>
<dbReference type="OrthoDB" id="658622at2"/>
<evidence type="ECO:0000313" key="2">
    <source>
        <dbReference type="Proteomes" id="UP000256708"/>
    </source>
</evidence>
<proteinExistence type="predicted"/>
<comment type="caution">
    <text evidence="1">The sequence shown here is derived from an EMBL/GenBank/DDBJ whole genome shotgun (WGS) entry which is preliminary data.</text>
</comment>
<gene>
    <name evidence="1" type="ORF">DXT99_02360</name>
</gene>
<sequence>MNTINTHYRLSHKIEDEAFSLSQAPYCNLYLSLSQKAIRLAVVDTVRNKFVVLEDYELITIFTPLQVAEQLRLIAAENLLFQEQHWNTVRVSFSNLHFTLVPETLYDPTHKEDYLRLHSELNPLQDVVLSYRHGGLEALNIFSVDVASYEALQELFPRQPVQIVHQTSSLIRSVLHHTDRTAVRNMNIFVERNYVTILVVSQNGLEFCNVFQYQSPEDFIYYIIFVMQEQKLNPEQETLTAWGDITHDSSLFNILQKYVRHIKLGKKPADVEYSYKFHDMFEHRYFELYSLHLCE</sequence>
<dbReference type="InterPro" id="IPR024213">
    <property type="entry name" value="DUF3822"/>
</dbReference>
<dbReference type="Proteomes" id="UP000256708">
    <property type="component" value="Unassembled WGS sequence"/>
</dbReference>
<dbReference type="EMBL" id="QRGR01000003">
    <property type="protein sequence ID" value="RDV16647.1"/>
    <property type="molecule type" value="Genomic_DNA"/>
</dbReference>
<dbReference type="Pfam" id="PF12864">
    <property type="entry name" value="DUF3822"/>
    <property type="match status" value="1"/>
</dbReference>
<dbReference type="Gene3D" id="3.30.420.250">
    <property type="match status" value="1"/>
</dbReference>
<dbReference type="Gene3D" id="3.30.420.260">
    <property type="match status" value="1"/>
</dbReference>
<reference evidence="2" key="1">
    <citation type="submission" date="2018-08" db="EMBL/GenBank/DDBJ databases">
        <authorList>
            <person name="Liu Z.-W."/>
            <person name="Du Z.-J."/>
        </authorList>
    </citation>
    <scope>NUCLEOTIDE SEQUENCE [LARGE SCALE GENOMIC DNA]</scope>
    <source>
        <strain evidence="2">H4X</strain>
    </source>
</reference>